<dbReference type="InterPro" id="IPR009875">
    <property type="entry name" value="PilZ_domain"/>
</dbReference>
<feature type="domain" description="PilZ" evidence="1">
    <location>
        <begin position="2"/>
        <end position="97"/>
    </location>
</feature>
<evidence type="ECO:0000313" key="3">
    <source>
        <dbReference type="Proteomes" id="UP000610558"/>
    </source>
</evidence>
<comment type="caution">
    <text evidence="2">The sequence shown here is derived from an EMBL/GenBank/DDBJ whole genome shotgun (WGS) entry which is preliminary data.</text>
</comment>
<organism evidence="2 3">
    <name type="scientific">Spongiibacter pelagi</name>
    <dbReference type="NCBI Taxonomy" id="2760804"/>
    <lineage>
        <taxon>Bacteria</taxon>
        <taxon>Pseudomonadati</taxon>
        <taxon>Pseudomonadota</taxon>
        <taxon>Gammaproteobacteria</taxon>
        <taxon>Cellvibrionales</taxon>
        <taxon>Spongiibacteraceae</taxon>
        <taxon>Spongiibacter</taxon>
    </lineage>
</organism>
<evidence type="ECO:0000313" key="2">
    <source>
        <dbReference type="EMBL" id="MBD2858971.1"/>
    </source>
</evidence>
<dbReference type="EMBL" id="JACXLD010000004">
    <property type="protein sequence ID" value="MBD2858971.1"/>
    <property type="molecule type" value="Genomic_DNA"/>
</dbReference>
<dbReference type="GO" id="GO:0035438">
    <property type="term" value="F:cyclic-di-GMP binding"/>
    <property type="evidence" value="ECO:0007669"/>
    <property type="project" value="InterPro"/>
</dbReference>
<dbReference type="RefSeq" id="WP_190764368.1">
    <property type="nucleotide sequence ID" value="NZ_JACXLD010000004.1"/>
</dbReference>
<dbReference type="Pfam" id="PF07238">
    <property type="entry name" value="PilZ"/>
    <property type="match status" value="1"/>
</dbReference>
<protein>
    <submittedName>
        <fullName evidence="2">PilZ domain-containing protein</fullName>
    </submittedName>
</protein>
<name>A0A927C3J1_9GAMM</name>
<reference evidence="2" key="1">
    <citation type="submission" date="2020-09" db="EMBL/GenBank/DDBJ databases">
        <authorList>
            <person name="Yoon J.-W."/>
        </authorList>
    </citation>
    <scope>NUCLEOTIDE SEQUENCE</scope>
    <source>
        <strain evidence="2">KMU-158</strain>
    </source>
</reference>
<sequence>MRKFVRHPSDFPADVRVLNEHQDSHSVQMKNISKGGMSCEVSVPIFAGSQVEICVPSVSKECFGCGEVAWCRPGRGHFQLGVRFGDAETAYRARMVEQICQIEAYRRECESREGRFLAPDQAAEEWIELYAEDFDNQFTADDNGLRF</sequence>
<dbReference type="AlphaFoldDB" id="A0A927C3J1"/>
<accession>A0A927C3J1</accession>
<keyword evidence="3" id="KW-1185">Reference proteome</keyword>
<dbReference type="SUPFAM" id="SSF141371">
    <property type="entry name" value="PilZ domain-like"/>
    <property type="match status" value="1"/>
</dbReference>
<dbReference type="Gene3D" id="2.40.10.220">
    <property type="entry name" value="predicted glycosyltransferase like domains"/>
    <property type="match status" value="1"/>
</dbReference>
<evidence type="ECO:0000259" key="1">
    <source>
        <dbReference type="Pfam" id="PF07238"/>
    </source>
</evidence>
<dbReference type="Proteomes" id="UP000610558">
    <property type="component" value="Unassembled WGS sequence"/>
</dbReference>
<gene>
    <name evidence="2" type="ORF">IB286_08080</name>
</gene>
<proteinExistence type="predicted"/>